<name>A0ABQ3IDW0_9GAMM</name>
<dbReference type="InterPro" id="IPR046689">
    <property type="entry name" value="DUF6559"/>
</dbReference>
<gene>
    <name evidence="1" type="ORF">GCM10011501_02450</name>
</gene>
<accession>A0ABQ3IDW0</accession>
<reference evidence="2" key="1">
    <citation type="journal article" date="2019" name="Int. J. Syst. Evol. Microbiol.">
        <title>The Global Catalogue of Microorganisms (GCM) 10K type strain sequencing project: providing services to taxonomists for standard genome sequencing and annotation.</title>
        <authorList>
            <consortium name="The Broad Institute Genomics Platform"/>
            <consortium name="The Broad Institute Genome Sequencing Center for Infectious Disease"/>
            <person name="Wu L."/>
            <person name="Ma J."/>
        </authorList>
    </citation>
    <scope>NUCLEOTIDE SEQUENCE [LARGE SCALE GENOMIC DNA]</scope>
    <source>
        <strain evidence="2">CGMCC 1.15922</strain>
    </source>
</reference>
<comment type="caution">
    <text evidence="1">The sequence shown here is derived from an EMBL/GenBank/DDBJ whole genome shotgun (WGS) entry which is preliminary data.</text>
</comment>
<dbReference type="RefSeq" id="WP_189376265.1">
    <property type="nucleotide sequence ID" value="NZ_BNAH01000001.1"/>
</dbReference>
<keyword evidence="2" id="KW-1185">Reference proteome</keyword>
<organism evidence="1 2">
    <name type="scientific">Thalassotalea profundi</name>
    <dbReference type="NCBI Taxonomy" id="2036687"/>
    <lineage>
        <taxon>Bacteria</taxon>
        <taxon>Pseudomonadati</taxon>
        <taxon>Pseudomonadota</taxon>
        <taxon>Gammaproteobacteria</taxon>
        <taxon>Alteromonadales</taxon>
        <taxon>Colwelliaceae</taxon>
        <taxon>Thalassotalea</taxon>
    </lineage>
</organism>
<protein>
    <submittedName>
        <fullName evidence="1">Uncharacterized protein</fullName>
    </submittedName>
</protein>
<dbReference type="EMBL" id="BNAH01000001">
    <property type="protein sequence ID" value="GHE78208.1"/>
    <property type="molecule type" value="Genomic_DNA"/>
</dbReference>
<dbReference type="Pfam" id="PF20196">
    <property type="entry name" value="DUF6559"/>
    <property type="match status" value="1"/>
</dbReference>
<proteinExistence type="predicted"/>
<dbReference type="Proteomes" id="UP000626370">
    <property type="component" value="Unassembled WGS sequence"/>
</dbReference>
<evidence type="ECO:0000313" key="1">
    <source>
        <dbReference type="EMBL" id="GHE78208.1"/>
    </source>
</evidence>
<sequence>MFKYWSIKKYGNKLLPCLEKRYGVKDFYTPSEIRTTVYQKDFNPDYLPLGYLLFLNRMDIKAVFAKEFPSICPENYKREILAYLHAKQYSGFLHLLNQH</sequence>
<evidence type="ECO:0000313" key="2">
    <source>
        <dbReference type="Proteomes" id="UP000626370"/>
    </source>
</evidence>